<evidence type="ECO:0000313" key="1">
    <source>
        <dbReference type="EMBL" id="PNR54536.1"/>
    </source>
</evidence>
<reference evidence="2" key="3">
    <citation type="submission" date="2020-12" db="UniProtKB">
        <authorList>
            <consortium name="EnsemblPlants"/>
        </authorList>
    </citation>
    <scope>IDENTIFICATION</scope>
</reference>
<dbReference type="AlphaFoldDB" id="A0A2K1KL82"/>
<name>A0A2K1KL82_PHYPA</name>
<evidence type="ECO:0000313" key="2">
    <source>
        <dbReference type="EnsemblPlants" id="PAC:32955624.CDS.1"/>
    </source>
</evidence>
<protein>
    <submittedName>
        <fullName evidence="1 2">Uncharacterized protein</fullName>
    </submittedName>
</protein>
<dbReference type="Gramene" id="Pp3c5_26899V3.1">
    <property type="protein sequence ID" value="PAC:32955624.CDS.1"/>
    <property type="gene ID" value="Pp3c5_26899"/>
</dbReference>
<organism evidence="1">
    <name type="scientific">Physcomitrium patens</name>
    <name type="common">Spreading-leaved earth moss</name>
    <name type="synonym">Physcomitrella patens</name>
    <dbReference type="NCBI Taxonomy" id="3218"/>
    <lineage>
        <taxon>Eukaryota</taxon>
        <taxon>Viridiplantae</taxon>
        <taxon>Streptophyta</taxon>
        <taxon>Embryophyta</taxon>
        <taxon>Bryophyta</taxon>
        <taxon>Bryophytina</taxon>
        <taxon>Bryopsida</taxon>
        <taxon>Funariidae</taxon>
        <taxon>Funariales</taxon>
        <taxon>Funariaceae</taxon>
        <taxon>Physcomitrium</taxon>
    </lineage>
</organism>
<dbReference type="InParanoid" id="A0A2K1KL82"/>
<keyword evidence="3" id="KW-1185">Reference proteome</keyword>
<dbReference type="EnsemblPlants" id="Pp3c5_26899V3.1">
    <property type="protein sequence ID" value="PAC:32955624.CDS.1"/>
    <property type="gene ID" value="Pp3c5_26899"/>
</dbReference>
<evidence type="ECO:0000313" key="3">
    <source>
        <dbReference type="Proteomes" id="UP000006727"/>
    </source>
</evidence>
<dbReference type="Proteomes" id="UP000006727">
    <property type="component" value="Chromosome 5"/>
</dbReference>
<dbReference type="EMBL" id="ABEU02000005">
    <property type="protein sequence ID" value="PNR54536.1"/>
    <property type="molecule type" value="Genomic_DNA"/>
</dbReference>
<reference evidence="1 3" key="1">
    <citation type="journal article" date="2008" name="Science">
        <title>The Physcomitrella genome reveals evolutionary insights into the conquest of land by plants.</title>
        <authorList>
            <person name="Rensing S."/>
            <person name="Lang D."/>
            <person name="Zimmer A."/>
            <person name="Terry A."/>
            <person name="Salamov A."/>
            <person name="Shapiro H."/>
            <person name="Nishiyama T."/>
            <person name="Perroud P.-F."/>
            <person name="Lindquist E."/>
            <person name="Kamisugi Y."/>
            <person name="Tanahashi T."/>
            <person name="Sakakibara K."/>
            <person name="Fujita T."/>
            <person name="Oishi K."/>
            <person name="Shin-I T."/>
            <person name="Kuroki Y."/>
            <person name="Toyoda A."/>
            <person name="Suzuki Y."/>
            <person name="Hashimoto A."/>
            <person name="Yamaguchi K."/>
            <person name="Sugano A."/>
            <person name="Kohara Y."/>
            <person name="Fujiyama A."/>
            <person name="Anterola A."/>
            <person name="Aoki S."/>
            <person name="Ashton N."/>
            <person name="Barbazuk W.B."/>
            <person name="Barker E."/>
            <person name="Bennetzen J."/>
            <person name="Bezanilla M."/>
            <person name="Blankenship R."/>
            <person name="Cho S.H."/>
            <person name="Dutcher S."/>
            <person name="Estelle M."/>
            <person name="Fawcett J.A."/>
            <person name="Gundlach H."/>
            <person name="Hanada K."/>
            <person name="Heyl A."/>
            <person name="Hicks K.A."/>
            <person name="Hugh J."/>
            <person name="Lohr M."/>
            <person name="Mayer K."/>
            <person name="Melkozernov A."/>
            <person name="Murata T."/>
            <person name="Nelson D."/>
            <person name="Pils B."/>
            <person name="Prigge M."/>
            <person name="Reiss B."/>
            <person name="Renner T."/>
            <person name="Rombauts S."/>
            <person name="Rushton P."/>
            <person name="Sanderfoot A."/>
            <person name="Schween G."/>
            <person name="Shiu S.-H."/>
            <person name="Stueber K."/>
            <person name="Theodoulou F.L."/>
            <person name="Tu H."/>
            <person name="Van de Peer Y."/>
            <person name="Verrier P.J."/>
            <person name="Waters E."/>
            <person name="Wood A."/>
            <person name="Yang L."/>
            <person name="Cove D."/>
            <person name="Cuming A."/>
            <person name="Hasebe M."/>
            <person name="Lucas S."/>
            <person name="Mishler D.B."/>
            <person name="Reski R."/>
            <person name="Grigoriev I."/>
            <person name="Quatrano R.S."/>
            <person name="Boore J.L."/>
        </authorList>
    </citation>
    <scope>NUCLEOTIDE SEQUENCE [LARGE SCALE GENOMIC DNA]</scope>
    <source>
        <strain evidence="2 3">cv. Gransden 2004</strain>
    </source>
</reference>
<sequence>MNPCGELTHLPTCLICLALVSTFYELSTTPVTKAGLRAHRWQSLQKSLALLQWDPMLGFCAACTAYPSLVLRRSGDPNFEDQQCDSLRPPRKKSSHFKLFFIIYEIVKNVSVN</sequence>
<gene>
    <name evidence="1" type="ORF">PHYPA_008213</name>
</gene>
<proteinExistence type="predicted"/>
<dbReference type="PaxDb" id="3218-PP1S154_122V6.1"/>
<accession>A0A2K1KL82</accession>
<reference evidence="1 3" key="2">
    <citation type="journal article" date="2018" name="Plant J.">
        <title>The Physcomitrella patens chromosome-scale assembly reveals moss genome structure and evolution.</title>
        <authorList>
            <person name="Lang D."/>
            <person name="Ullrich K.K."/>
            <person name="Murat F."/>
            <person name="Fuchs J."/>
            <person name="Jenkins J."/>
            <person name="Haas F.B."/>
            <person name="Piednoel M."/>
            <person name="Gundlach H."/>
            <person name="Van Bel M."/>
            <person name="Meyberg R."/>
            <person name="Vives C."/>
            <person name="Morata J."/>
            <person name="Symeonidi A."/>
            <person name="Hiss M."/>
            <person name="Muchero W."/>
            <person name="Kamisugi Y."/>
            <person name="Saleh O."/>
            <person name="Blanc G."/>
            <person name="Decker E.L."/>
            <person name="van Gessel N."/>
            <person name="Grimwood J."/>
            <person name="Hayes R.D."/>
            <person name="Graham S.W."/>
            <person name="Gunter L.E."/>
            <person name="McDaniel S.F."/>
            <person name="Hoernstein S.N.W."/>
            <person name="Larsson A."/>
            <person name="Li F.W."/>
            <person name="Perroud P.F."/>
            <person name="Phillips J."/>
            <person name="Ranjan P."/>
            <person name="Rokshar D.S."/>
            <person name="Rothfels C.J."/>
            <person name="Schneider L."/>
            <person name="Shu S."/>
            <person name="Stevenson D.W."/>
            <person name="Thummler F."/>
            <person name="Tillich M."/>
            <person name="Villarreal Aguilar J.C."/>
            <person name="Widiez T."/>
            <person name="Wong G.K."/>
            <person name="Wymore A."/>
            <person name="Zhang Y."/>
            <person name="Zimmer A.D."/>
            <person name="Quatrano R.S."/>
            <person name="Mayer K.F.X."/>
            <person name="Goodstein D."/>
            <person name="Casacuberta J.M."/>
            <person name="Vandepoele K."/>
            <person name="Reski R."/>
            <person name="Cuming A.C."/>
            <person name="Tuskan G.A."/>
            <person name="Maumus F."/>
            <person name="Salse J."/>
            <person name="Schmutz J."/>
            <person name="Rensing S.A."/>
        </authorList>
    </citation>
    <scope>NUCLEOTIDE SEQUENCE [LARGE SCALE GENOMIC DNA]</scope>
    <source>
        <strain evidence="2 3">cv. Gransden 2004</strain>
    </source>
</reference>